<reference evidence="1 2" key="1">
    <citation type="submission" date="2022-01" db="EMBL/GenBank/DDBJ databases">
        <title>A high-quality chromosome-level genome assembly of rohu carp, Labeo rohita.</title>
        <authorList>
            <person name="Arick M.A. II"/>
            <person name="Hsu C.-Y."/>
            <person name="Magbanua Z."/>
            <person name="Pechanova O."/>
            <person name="Grover C."/>
            <person name="Miller E."/>
            <person name="Thrash A."/>
            <person name="Ezzel L."/>
            <person name="Alam S."/>
            <person name="Benzie J."/>
            <person name="Hamilton M."/>
            <person name="Karsi A."/>
            <person name="Lawrence M.L."/>
            <person name="Peterson D.G."/>
        </authorList>
    </citation>
    <scope>NUCLEOTIDE SEQUENCE [LARGE SCALE GENOMIC DNA]</scope>
    <source>
        <strain evidence="2">BAU-BD-2019</strain>
        <tissue evidence="1">Blood</tissue>
    </source>
</reference>
<gene>
    <name evidence="1" type="ORF">H4Q32_005134</name>
</gene>
<dbReference type="Proteomes" id="UP000830375">
    <property type="component" value="Unassembled WGS sequence"/>
</dbReference>
<evidence type="ECO:0000313" key="1">
    <source>
        <dbReference type="EMBL" id="KAI2668418.1"/>
    </source>
</evidence>
<sequence length="153" mass="16932">MFDLACFMSLFNKALCMDPAASRLLRPVTEYSVAQGSISFSCGHWQGMDIARLLLALEQGMQTLEDYIQEYSAIVDYSDLPDCLLIEFFCDGVHQPVQVINLSKVQAETLGSVFITLGSSFTVGVTEEERDITVMVAVKFSRPQAPGHFYSGD</sequence>
<name>A0ABQ8N011_LABRO</name>
<evidence type="ECO:0000313" key="2">
    <source>
        <dbReference type="Proteomes" id="UP000830375"/>
    </source>
</evidence>
<accession>A0ABQ8N011</accession>
<keyword evidence="2" id="KW-1185">Reference proteome</keyword>
<comment type="caution">
    <text evidence="1">The sequence shown here is derived from an EMBL/GenBank/DDBJ whole genome shotgun (WGS) entry which is preliminary data.</text>
</comment>
<dbReference type="EMBL" id="JACTAM010000001">
    <property type="protein sequence ID" value="KAI2668418.1"/>
    <property type="molecule type" value="Genomic_DNA"/>
</dbReference>
<organism evidence="1 2">
    <name type="scientific">Labeo rohita</name>
    <name type="common">Indian major carp</name>
    <name type="synonym">Cyprinus rohita</name>
    <dbReference type="NCBI Taxonomy" id="84645"/>
    <lineage>
        <taxon>Eukaryota</taxon>
        <taxon>Metazoa</taxon>
        <taxon>Chordata</taxon>
        <taxon>Craniata</taxon>
        <taxon>Vertebrata</taxon>
        <taxon>Euteleostomi</taxon>
        <taxon>Actinopterygii</taxon>
        <taxon>Neopterygii</taxon>
        <taxon>Teleostei</taxon>
        <taxon>Ostariophysi</taxon>
        <taxon>Cypriniformes</taxon>
        <taxon>Cyprinidae</taxon>
        <taxon>Labeoninae</taxon>
        <taxon>Labeonini</taxon>
        <taxon>Labeo</taxon>
    </lineage>
</organism>
<proteinExistence type="predicted"/>
<protein>
    <submittedName>
        <fullName evidence="1">Glutamyl-tRNA reductase</fullName>
    </submittedName>
</protein>